<dbReference type="Pfam" id="PF00561">
    <property type="entry name" value="Abhydrolase_1"/>
    <property type="match status" value="1"/>
</dbReference>
<dbReference type="AlphaFoldDB" id="A0A5M6ZR45"/>
<dbReference type="InterPro" id="IPR029058">
    <property type="entry name" value="AB_hydrolase_fold"/>
</dbReference>
<reference evidence="2 3" key="1">
    <citation type="submission" date="2019-09" db="EMBL/GenBank/DDBJ databases">
        <authorList>
            <person name="Kevbrin V."/>
            <person name="Grouzdev D.S."/>
        </authorList>
    </citation>
    <scope>NUCLEOTIDE SEQUENCE [LARGE SCALE GENOMIC DNA]</scope>
    <source>
        <strain evidence="2 3">G-192</strain>
    </source>
</reference>
<dbReference type="EMBL" id="VWOJ01000001">
    <property type="protein sequence ID" value="KAA5804751.1"/>
    <property type="molecule type" value="Genomic_DNA"/>
</dbReference>
<evidence type="ECO:0000313" key="2">
    <source>
        <dbReference type="EMBL" id="KAA5804751.1"/>
    </source>
</evidence>
<dbReference type="GO" id="GO:0016787">
    <property type="term" value="F:hydrolase activity"/>
    <property type="evidence" value="ECO:0007669"/>
    <property type="project" value="UniProtKB-KW"/>
</dbReference>
<dbReference type="SUPFAM" id="SSF53474">
    <property type="entry name" value="alpha/beta-Hydrolases"/>
    <property type="match status" value="1"/>
</dbReference>
<dbReference type="Proteomes" id="UP000325122">
    <property type="component" value="Unassembled WGS sequence"/>
</dbReference>
<dbReference type="InterPro" id="IPR000639">
    <property type="entry name" value="Epox_hydrolase-like"/>
</dbReference>
<feature type="domain" description="AB hydrolase-1" evidence="1">
    <location>
        <begin position="62"/>
        <end position="293"/>
    </location>
</feature>
<dbReference type="PRINTS" id="PR00412">
    <property type="entry name" value="EPOXHYDRLASE"/>
</dbReference>
<accession>A0A5M6ZR45</accession>
<sequence>MLLRLLGALILIAVLVIALVAFLTRSPGPAPVDADLPASADRLVEAAGQTWRVREEGPADAPALILIHGFSHSLETWDAWAEDLTADYRVIRFDLPGHGLTGPREDEAYSVSDTVDQVAGLLAQIAPERFILGGSSLGGLVSWRYAALHPERVEALVLVSPGGYPIHGVSDEPAPLPLPVRIYLTTAPEVGVRAATRSLYADPSLVTDEQVARIRAMMRTPGVPEALVARIEQFTLPDPEPDLARVTAPALLLWGAADAMVPAEHGPRFAAALPDARLVVLENVGHMPMEEAPQDSLQVVRNFLAGLTAGLDD</sequence>
<protein>
    <submittedName>
        <fullName evidence="2">Alpha/beta fold hydrolase</fullName>
    </submittedName>
</protein>
<dbReference type="PANTHER" id="PTHR43689">
    <property type="entry name" value="HYDROLASE"/>
    <property type="match status" value="1"/>
</dbReference>
<dbReference type="PRINTS" id="PR00111">
    <property type="entry name" value="ABHYDROLASE"/>
</dbReference>
<gene>
    <name evidence="2" type="ORF">F1654_01740</name>
</gene>
<dbReference type="RefSeq" id="WP_150021782.1">
    <property type="nucleotide sequence ID" value="NZ_VWOJ01000001.1"/>
</dbReference>
<keyword evidence="3" id="KW-1185">Reference proteome</keyword>
<proteinExistence type="predicted"/>
<dbReference type="InterPro" id="IPR000073">
    <property type="entry name" value="AB_hydrolase_1"/>
</dbReference>
<organism evidence="2 3">
    <name type="scientific">Alkalicaulis satelles</name>
    <dbReference type="NCBI Taxonomy" id="2609175"/>
    <lineage>
        <taxon>Bacteria</taxon>
        <taxon>Pseudomonadati</taxon>
        <taxon>Pseudomonadota</taxon>
        <taxon>Alphaproteobacteria</taxon>
        <taxon>Maricaulales</taxon>
        <taxon>Maricaulaceae</taxon>
        <taxon>Alkalicaulis</taxon>
    </lineage>
</organism>
<name>A0A5M6ZR45_9PROT</name>
<dbReference type="Gene3D" id="3.40.50.1820">
    <property type="entry name" value="alpha/beta hydrolase"/>
    <property type="match status" value="1"/>
</dbReference>
<dbReference type="PANTHER" id="PTHR43689:SF8">
    <property type="entry name" value="ALPHA_BETA-HYDROLASES SUPERFAMILY PROTEIN"/>
    <property type="match status" value="1"/>
</dbReference>
<keyword evidence="2" id="KW-0378">Hydrolase</keyword>
<comment type="caution">
    <text evidence="2">The sequence shown here is derived from an EMBL/GenBank/DDBJ whole genome shotgun (WGS) entry which is preliminary data.</text>
</comment>
<evidence type="ECO:0000259" key="1">
    <source>
        <dbReference type="Pfam" id="PF00561"/>
    </source>
</evidence>
<evidence type="ECO:0000313" key="3">
    <source>
        <dbReference type="Proteomes" id="UP000325122"/>
    </source>
</evidence>